<keyword evidence="2" id="KW-1185">Reference proteome</keyword>
<dbReference type="AlphaFoldDB" id="A0A3D9CKS1"/>
<name>A0A3D9CKS1_9FLAO</name>
<dbReference type="OrthoDB" id="1262666at2"/>
<proteinExistence type="predicted"/>
<evidence type="ECO:0000313" key="1">
    <source>
        <dbReference type="EMBL" id="REC66366.1"/>
    </source>
</evidence>
<gene>
    <name evidence="1" type="ORF">DRF59_12910</name>
</gene>
<accession>A0A3D9CKS1</accession>
<protein>
    <recommendedName>
        <fullName evidence="3">Lipoprotein</fullName>
    </recommendedName>
</protein>
<organism evidence="1 2">
    <name type="scientific">Chryseobacterium flavum</name>
    <dbReference type="NCBI Taxonomy" id="415851"/>
    <lineage>
        <taxon>Bacteria</taxon>
        <taxon>Pseudomonadati</taxon>
        <taxon>Bacteroidota</taxon>
        <taxon>Flavobacteriia</taxon>
        <taxon>Flavobacteriales</taxon>
        <taxon>Weeksellaceae</taxon>
        <taxon>Chryseobacterium group</taxon>
        <taxon>Chryseobacterium</taxon>
    </lineage>
</organism>
<dbReference type="Proteomes" id="UP000256769">
    <property type="component" value="Unassembled WGS sequence"/>
</dbReference>
<sequence length="170" mass="20103">MKKYLSFLILLFFVSCNPLLKQYKVLETDNYRKEISHKKFTALKSILNKSERKPILIVSWDKSMLATENLKGIALLYNPGTKEKKIFKINISDVTTLEEINSVQLNTREYKEFLYILDEYLKGNEEYLLQLRDSFSSSEVSMPFYLYDFLKNKKLKISSFVLNENRKAIQ</sequence>
<evidence type="ECO:0000313" key="2">
    <source>
        <dbReference type="Proteomes" id="UP000256769"/>
    </source>
</evidence>
<reference evidence="1 2" key="1">
    <citation type="journal article" date="2007" name="Int. J. Syst. Evol. Microbiol.">
        <title>Chryseobacterium flavum sp. nov., isolated from polluted soil.</title>
        <authorList>
            <person name="Zhou Y."/>
            <person name="Dong J."/>
            <person name="Wang X."/>
            <person name="Huang X."/>
            <person name="Zhang K.Y."/>
            <person name="Zhang Y.Q."/>
            <person name="Guo Y.F."/>
            <person name="Lai R."/>
            <person name="Li W.J."/>
        </authorList>
    </citation>
    <scope>NUCLEOTIDE SEQUENCE [LARGE SCALE GENOMIC DNA]</scope>
    <source>
        <strain evidence="1 2">KCTC 12877</strain>
    </source>
</reference>
<dbReference type="EMBL" id="QNUE01000009">
    <property type="protein sequence ID" value="REC66366.1"/>
    <property type="molecule type" value="Genomic_DNA"/>
</dbReference>
<dbReference type="RefSeq" id="WP_115960657.1">
    <property type="nucleotide sequence ID" value="NZ_CBCRVL010000035.1"/>
</dbReference>
<comment type="caution">
    <text evidence="1">The sequence shown here is derived from an EMBL/GenBank/DDBJ whole genome shotgun (WGS) entry which is preliminary data.</text>
</comment>
<evidence type="ECO:0008006" key="3">
    <source>
        <dbReference type="Google" id="ProtNLM"/>
    </source>
</evidence>
<dbReference type="PROSITE" id="PS51257">
    <property type="entry name" value="PROKAR_LIPOPROTEIN"/>
    <property type="match status" value="1"/>
</dbReference>